<evidence type="ECO:0000256" key="1">
    <source>
        <dbReference type="ARBA" id="ARBA00038310"/>
    </source>
</evidence>
<comment type="caution">
    <text evidence="3">The sequence shown here is derived from an EMBL/GenBank/DDBJ whole genome shotgun (WGS) entry which is preliminary data.</text>
</comment>
<dbReference type="SUPFAM" id="SSF51556">
    <property type="entry name" value="Metallo-dependent hydrolases"/>
    <property type="match status" value="1"/>
</dbReference>
<dbReference type="EMBL" id="JBHUOZ010000001">
    <property type="protein sequence ID" value="MFD2918323.1"/>
    <property type="molecule type" value="Genomic_DNA"/>
</dbReference>
<dbReference type="InterPro" id="IPR006680">
    <property type="entry name" value="Amidohydro-rel"/>
</dbReference>
<evidence type="ECO:0000313" key="4">
    <source>
        <dbReference type="Proteomes" id="UP001597511"/>
    </source>
</evidence>
<dbReference type="Pfam" id="PF04909">
    <property type="entry name" value="Amidohydro_2"/>
    <property type="match status" value="1"/>
</dbReference>
<evidence type="ECO:0000259" key="2">
    <source>
        <dbReference type="Pfam" id="PF04909"/>
    </source>
</evidence>
<dbReference type="InterPro" id="IPR032466">
    <property type="entry name" value="Metal_Hydrolase"/>
</dbReference>
<gene>
    <name evidence="3" type="ORF">ACFS6H_01300</name>
</gene>
<comment type="similarity">
    <text evidence="1">Belongs to the metallo-dependent hydrolases superfamily.</text>
</comment>
<dbReference type="PANTHER" id="PTHR43569">
    <property type="entry name" value="AMIDOHYDROLASE"/>
    <property type="match status" value="1"/>
</dbReference>
<dbReference type="RefSeq" id="WP_386094250.1">
    <property type="nucleotide sequence ID" value="NZ_JBHUOZ010000001.1"/>
</dbReference>
<keyword evidence="4" id="KW-1185">Reference proteome</keyword>
<dbReference type="Proteomes" id="UP001597511">
    <property type="component" value="Unassembled WGS sequence"/>
</dbReference>
<protein>
    <submittedName>
        <fullName evidence="3">Amidohydrolase family protein</fullName>
    </submittedName>
</protein>
<proteinExistence type="inferred from homology"/>
<reference evidence="4" key="1">
    <citation type="journal article" date="2019" name="Int. J. Syst. Evol. Microbiol.">
        <title>The Global Catalogue of Microorganisms (GCM) 10K type strain sequencing project: providing services to taxonomists for standard genome sequencing and annotation.</title>
        <authorList>
            <consortium name="The Broad Institute Genomics Platform"/>
            <consortium name="The Broad Institute Genome Sequencing Center for Infectious Disease"/>
            <person name="Wu L."/>
            <person name="Ma J."/>
        </authorList>
    </citation>
    <scope>NUCLEOTIDE SEQUENCE [LARGE SCALE GENOMIC DNA]</scope>
    <source>
        <strain evidence="4">KCTC 23299</strain>
    </source>
</reference>
<evidence type="ECO:0000313" key="3">
    <source>
        <dbReference type="EMBL" id="MFD2918323.1"/>
    </source>
</evidence>
<dbReference type="Gene3D" id="3.20.20.140">
    <property type="entry name" value="Metal-dependent hydrolases"/>
    <property type="match status" value="1"/>
</dbReference>
<name>A0ABW6A307_9BACT</name>
<sequence>MLQPIIDTHIHIWDLQKAAYPWLEGDESILRNNYDLSQLEAERSKTNVVGGVLVQAAGNKEDTDLMMAAARENDWIKGVVAWLPLTDPEAVSKLLKEEYLHNPYFKGVRHQVHDEKNTEWLLQPAVIKSLEILADNDIPYDIVGIYPAHIETVLQVTKKVPGLKMVFDHLNQPPIATQEKFGRWGELMKQAAQQPNLYAKISGLGTTSGKLHQWQADDVAPYIDFVLQEFGTDRCFCGGDWPVSLLAGSYEHAWQVYETVINNLLNQADSGRVLHDNAVQFYKL</sequence>
<organism evidence="3 4">
    <name type="scientific">Terrimonas rubra</name>
    <dbReference type="NCBI Taxonomy" id="1035890"/>
    <lineage>
        <taxon>Bacteria</taxon>
        <taxon>Pseudomonadati</taxon>
        <taxon>Bacteroidota</taxon>
        <taxon>Chitinophagia</taxon>
        <taxon>Chitinophagales</taxon>
        <taxon>Chitinophagaceae</taxon>
        <taxon>Terrimonas</taxon>
    </lineage>
</organism>
<dbReference type="PANTHER" id="PTHR43569:SF2">
    <property type="entry name" value="AMIDOHYDROLASE-RELATED DOMAIN-CONTAINING PROTEIN"/>
    <property type="match status" value="1"/>
</dbReference>
<feature type="domain" description="Amidohydrolase-related" evidence="2">
    <location>
        <begin position="6"/>
        <end position="284"/>
    </location>
</feature>
<dbReference type="InterPro" id="IPR052350">
    <property type="entry name" value="Metallo-dep_Lactonases"/>
</dbReference>
<accession>A0ABW6A307</accession>